<dbReference type="HAMAP" id="MF_00068">
    <property type="entry name" value="MurQ"/>
    <property type="match status" value="1"/>
</dbReference>
<dbReference type="InterPro" id="IPR046348">
    <property type="entry name" value="SIS_dom_sf"/>
</dbReference>
<protein>
    <recommendedName>
        <fullName evidence="3">N-acetylmuramic acid 6-phosphate etherase</fullName>
        <shortName evidence="3">MurNAc-6-P etherase</shortName>
        <ecNumber evidence="3">4.2.1.126</ecNumber>
    </recommendedName>
    <alternativeName>
        <fullName evidence="3">N-acetylmuramic acid 6-phosphate hydrolase</fullName>
    </alternativeName>
    <alternativeName>
        <fullName evidence="3">N-acetylmuramic acid 6-phosphate lyase</fullName>
    </alternativeName>
</protein>
<dbReference type="NCBIfam" id="NF009222">
    <property type="entry name" value="PRK12570.1"/>
    <property type="match status" value="1"/>
</dbReference>
<gene>
    <name evidence="3 5" type="primary">murQ</name>
    <name evidence="5" type="ORF">KCX74_07465</name>
</gene>
<dbReference type="InterPro" id="IPR001347">
    <property type="entry name" value="SIS_dom"/>
</dbReference>
<dbReference type="AlphaFoldDB" id="A0A941DUY9"/>
<dbReference type="PROSITE" id="PS51464">
    <property type="entry name" value="SIS"/>
    <property type="match status" value="1"/>
</dbReference>
<dbReference type="EC" id="4.2.1.126" evidence="3"/>
<reference evidence="5" key="1">
    <citation type="submission" date="2021-04" db="EMBL/GenBank/DDBJ databases">
        <title>Isolation and polyphasic classification of algal microorganism.</title>
        <authorList>
            <person name="Wang S."/>
        </authorList>
    </citation>
    <scope>NUCLEOTIDE SEQUENCE</scope>
    <source>
        <strain evidence="5">720a</strain>
    </source>
</reference>
<evidence type="ECO:0000256" key="1">
    <source>
        <dbReference type="ARBA" id="ARBA00023239"/>
    </source>
</evidence>
<dbReference type="GO" id="GO:0046348">
    <property type="term" value="P:amino sugar catabolic process"/>
    <property type="evidence" value="ECO:0007669"/>
    <property type="project" value="InterPro"/>
</dbReference>
<proteinExistence type="inferred from homology"/>
<keyword evidence="6" id="KW-1185">Reference proteome</keyword>
<dbReference type="GO" id="GO:0009254">
    <property type="term" value="P:peptidoglycan turnover"/>
    <property type="evidence" value="ECO:0007669"/>
    <property type="project" value="TreeGrafter"/>
</dbReference>
<dbReference type="Pfam" id="PF22645">
    <property type="entry name" value="GKRP_SIS_N"/>
    <property type="match status" value="1"/>
</dbReference>
<comment type="caution">
    <text evidence="5">The sequence shown here is derived from an EMBL/GenBank/DDBJ whole genome shotgun (WGS) entry which is preliminary data.</text>
</comment>
<feature type="active site" description="Proton donor" evidence="3">
    <location>
        <position position="68"/>
    </location>
</feature>
<feature type="active site" evidence="3">
    <location>
        <position position="99"/>
    </location>
</feature>
<dbReference type="FunFam" id="3.40.50.10490:FF:000014">
    <property type="entry name" value="N-acetylmuramic acid 6-phosphate etherase"/>
    <property type="match status" value="1"/>
</dbReference>
<dbReference type="PANTHER" id="PTHR10088">
    <property type="entry name" value="GLUCOKINASE REGULATORY PROTEIN"/>
    <property type="match status" value="1"/>
</dbReference>
<comment type="function">
    <text evidence="3">Specifically catalyzes the cleavage of the D-lactyl ether substituent of MurNAc 6-phosphate, producing GlcNAc 6-phosphate and D-lactate.</text>
</comment>
<evidence type="ECO:0000256" key="2">
    <source>
        <dbReference type="ARBA" id="ARBA00023277"/>
    </source>
</evidence>
<dbReference type="EMBL" id="JAGSOT010000017">
    <property type="protein sequence ID" value="MBR7795881.1"/>
    <property type="molecule type" value="Genomic_DNA"/>
</dbReference>
<dbReference type="GO" id="GO:0016835">
    <property type="term" value="F:carbon-oxygen lyase activity"/>
    <property type="evidence" value="ECO:0007669"/>
    <property type="project" value="UniProtKB-UniRule"/>
</dbReference>
<dbReference type="GO" id="GO:0016803">
    <property type="term" value="F:ether hydrolase activity"/>
    <property type="evidence" value="ECO:0007669"/>
    <property type="project" value="TreeGrafter"/>
</dbReference>
<dbReference type="Proteomes" id="UP000675284">
    <property type="component" value="Unassembled WGS sequence"/>
</dbReference>
<dbReference type="GO" id="GO:0097367">
    <property type="term" value="F:carbohydrate derivative binding"/>
    <property type="evidence" value="ECO:0007669"/>
    <property type="project" value="InterPro"/>
</dbReference>
<comment type="pathway">
    <text evidence="3">Amino-sugar metabolism; N-acetylmuramate degradation.</text>
</comment>
<dbReference type="PANTHER" id="PTHR10088:SF4">
    <property type="entry name" value="GLUCOKINASE REGULATORY PROTEIN"/>
    <property type="match status" value="1"/>
</dbReference>
<dbReference type="NCBIfam" id="TIGR00274">
    <property type="entry name" value="N-acetylmuramic acid 6-phosphate etherase"/>
    <property type="match status" value="1"/>
</dbReference>
<keyword evidence="2 3" id="KW-0119">Carbohydrate metabolism</keyword>
<dbReference type="InterPro" id="IPR040190">
    <property type="entry name" value="MURQ/GCKR"/>
</dbReference>
<evidence type="ECO:0000259" key="4">
    <source>
        <dbReference type="PROSITE" id="PS51464"/>
    </source>
</evidence>
<comment type="subunit">
    <text evidence="3">Homodimer.</text>
</comment>
<sequence>MNLDEMSISKIMTYMNQEDKTVPYTVEKAFPQIEPVITKVVETIQNGGKVVYMGSGTSGRLGVLDASECPPTFGVSPNLFTGLIAGGDTAIRNAVENAEDSQESGAKDAGQTLTEGDLLIAVAASGQTPYVIGGIKQAKKMDVPTAGVVCSDNSTISQLVDFPIELIVGEEIVQGSTRLKAGTAQKLVLNMISTISMIKSGKVYQNYMVDVQASNEKLRNRTISIIQDIADVDEKTALVKCNNNLKAATLVSKFQIEPNKAFEILEAASNNLRRAMAILNEQ</sequence>
<organism evidence="5 6">
    <name type="scientific">Virgibacillus salarius</name>
    <dbReference type="NCBI Taxonomy" id="447199"/>
    <lineage>
        <taxon>Bacteria</taxon>
        <taxon>Bacillati</taxon>
        <taxon>Bacillota</taxon>
        <taxon>Bacilli</taxon>
        <taxon>Bacillales</taxon>
        <taxon>Bacillaceae</taxon>
        <taxon>Virgibacillus</taxon>
    </lineage>
</organism>
<comment type="catalytic activity">
    <reaction evidence="3">
        <text>N-acetyl-D-muramate 6-phosphate + H2O = N-acetyl-D-glucosamine 6-phosphate + (R)-lactate</text>
        <dbReference type="Rhea" id="RHEA:26410"/>
        <dbReference type="ChEBI" id="CHEBI:15377"/>
        <dbReference type="ChEBI" id="CHEBI:16004"/>
        <dbReference type="ChEBI" id="CHEBI:57513"/>
        <dbReference type="ChEBI" id="CHEBI:58722"/>
        <dbReference type="EC" id="4.2.1.126"/>
    </reaction>
</comment>
<keyword evidence="1 3" id="KW-0456">Lyase</keyword>
<comment type="similarity">
    <text evidence="3">Belongs to the GCKR-like family. MurNAc-6-P etherase subfamily.</text>
</comment>
<dbReference type="SUPFAM" id="SSF53697">
    <property type="entry name" value="SIS domain"/>
    <property type="match status" value="1"/>
</dbReference>
<evidence type="ECO:0000256" key="3">
    <source>
        <dbReference type="HAMAP-Rule" id="MF_00068"/>
    </source>
</evidence>
<dbReference type="NCBIfam" id="NF003915">
    <property type="entry name" value="PRK05441.1"/>
    <property type="match status" value="1"/>
</dbReference>
<dbReference type="CDD" id="cd05007">
    <property type="entry name" value="SIS_Etherase"/>
    <property type="match status" value="1"/>
</dbReference>
<name>A0A941DUY9_9BACI</name>
<dbReference type="Gene3D" id="3.40.50.10490">
    <property type="entry name" value="Glucose-6-phosphate isomerase like protein, domain 1"/>
    <property type="match status" value="1"/>
</dbReference>
<accession>A0A941DUY9</accession>
<dbReference type="InterPro" id="IPR005488">
    <property type="entry name" value="Etherase_MurQ"/>
</dbReference>
<evidence type="ECO:0000313" key="5">
    <source>
        <dbReference type="EMBL" id="MBR7795881.1"/>
    </source>
</evidence>
<feature type="domain" description="SIS" evidence="4">
    <location>
        <begin position="40"/>
        <end position="202"/>
    </location>
</feature>
<comment type="miscellaneous">
    <text evidence="3">A lyase-type mechanism (elimination/hydration) is suggested for the cleavage of the lactyl ether bond of MurNAc 6-phosphate, with the formation of an alpha,beta-unsaturated aldehyde intermediate with (E)-stereochemistry, followed by the syn addition of water to give product.</text>
</comment>
<dbReference type="RefSeq" id="WP_166530186.1">
    <property type="nucleotide sequence ID" value="NZ_BAAACY010000043.1"/>
</dbReference>
<evidence type="ECO:0000313" key="6">
    <source>
        <dbReference type="Proteomes" id="UP000675284"/>
    </source>
</evidence>
<dbReference type="Gene3D" id="1.10.8.1080">
    <property type="match status" value="1"/>
</dbReference>